<name>A0ABY5T262_9SPHN</name>
<dbReference type="Proteomes" id="UP001065265">
    <property type="component" value="Chromosome"/>
</dbReference>
<evidence type="ECO:0000313" key="3">
    <source>
        <dbReference type="EMBL" id="UVI39421.1"/>
    </source>
</evidence>
<feature type="compositionally biased region" description="Low complexity" evidence="1">
    <location>
        <begin position="25"/>
        <end position="37"/>
    </location>
</feature>
<proteinExistence type="predicted"/>
<keyword evidence="2" id="KW-0732">Signal</keyword>
<keyword evidence="4" id="KW-1185">Reference proteome</keyword>
<evidence type="ECO:0000256" key="1">
    <source>
        <dbReference type="SAM" id="MobiDB-lite"/>
    </source>
</evidence>
<organism evidence="3 4">
    <name type="scientific">Qipengyuania spongiae</name>
    <dbReference type="NCBI Taxonomy" id="2909673"/>
    <lineage>
        <taxon>Bacteria</taxon>
        <taxon>Pseudomonadati</taxon>
        <taxon>Pseudomonadota</taxon>
        <taxon>Alphaproteobacteria</taxon>
        <taxon>Sphingomonadales</taxon>
        <taxon>Erythrobacteraceae</taxon>
        <taxon>Qipengyuania</taxon>
    </lineage>
</organism>
<feature type="chain" id="PRO_5046879869" description="Lipoprotein" evidence="2">
    <location>
        <begin position="24"/>
        <end position="184"/>
    </location>
</feature>
<accession>A0ABY5T262</accession>
<protein>
    <recommendedName>
        <fullName evidence="5">Lipoprotein</fullName>
    </recommendedName>
</protein>
<dbReference type="EMBL" id="CP092471">
    <property type="protein sequence ID" value="UVI39421.1"/>
    <property type="molecule type" value="Genomic_DNA"/>
</dbReference>
<dbReference type="PROSITE" id="PS51257">
    <property type="entry name" value="PROKAR_LIPOPROTEIN"/>
    <property type="match status" value="1"/>
</dbReference>
<evidence type="ECO:0008006" key="5">
    <source>
        <dbReference type="Google" id="ProtNLM"/>
    </source>
</evidence>
<evidence type="ECO:0000313" key="4">
    <source>
        <dbReference type="Proteomes" id="UP001065265"/>
    </source>
</evidence>
<dbReference type="RefSeq" id="WP_265558758.1">
    <property type="nucleotide sequence ID" value="NZ_CP092471.1"/>
</dbReference>
<feature type="signal peptide" evidence="2">
    <location>
        <begin position="1"/>
        <end position="23"/>
    </location>
</feature>
<evidence type="ECO:0000256" key="2">
    <source>
        <dbReference type="SAM" id="SignalP"/>
    </source>
</evidence>
<sequence length="184" mass="18966">MIRYPTMLAVVLGLVTMAGCSNADPSPSEETPPRSETALTRDAEPPQNDPRQQPTVPLELTQADWRGLKLEGELGCAFSPAPGAAPLLFATGIVGSDRPAEAAIKLSADGPVKLTMDGAGGFGALAQGGLFTGADDTFAEIVTSGDPIAEQPQVAMESPRYAATLKIGRGAQSVTMNGVWECGP</sequence>
<feature type="region of interest" description="Disordered" evidence="1">
    <location>
        <begin position="22"/>
        <end position="55"/>
    </location>
</feature>
<reference evidence="3" key="1">
    <citation type="submission" date="2022-02" db="EMBL/GenBank/DDBJ databases">
        <title>Qipengyuania spongiae sp. nov., isolated from marine sponge.</title>
        <authorList>
            <person name="Li Z."/>
            <person name="Zhang M."/>
        </authorList>
    </citation>
    <scope>NUCLEOTIDE SEQUENCE</scope>
    <source>
        <strain evidence="3">PHS-Z21</strain>
    </source>
</reference>
<gene>
    <name evidence="3" type="ORF">L1F33_00160</name>
</gene>